<dbReference type="EMBL" id="JH817892">
    <property type="protein sequence ID" value="EKC40367.1"/>
    <property type="molecule type" value="Genomic_DNA"/>
</dbReference>
<accession>K1QU43</accession>
<name>K1QU43_MAGGI</name>
<reference evidence="1" key="1">
    <citation type="journal article" date="2012" name="Nature">
        <title>The oyster genome reveals stress adaptation and complexity of shell formation.</title>
        <authorList>
            <person name="Zhang G."/>
            <person name="Fang X."/>
            <person name="Guo X."/>
            <person name="Li L."/>
            <person name="Luo R."/>
            <person name="Xu F."/>
            <person name="Yang P."/>
            <person name="Zhang L."/>
            <person name="Wang X."/>
            <person name="Qi H."/>
            <person name="Xiong Z."/>
            <person name="Que H."/>
            <person name="Xie Y."/>
            <person name="Holland P.W."/>
            <person name="Paps J."/>
            <person name="Zhu Y."/>
            <person name="Wu F."/>
            <person name="Chen Y."/>
            <person name="Wang J."/>
            <person name="Peng C."/>
            <person name="Meng J."/>
            <person name="Yang L."/>
            <person name="Liu J."/>
            <person name="Wen B."/>
            <person name="Zhang N."/>
            <person name="Huang Z."/>
            <person name="Zhu Q."/>
            <person name="Feng Y."/>
            <person name="Mount A."/>
            <person name="Hedgecock D."/>
            <person name="Xu Z."/>
            <person name="Liu Y."/>
            <person name="Domazet-Loso T."/>
            <person name="Du Y."/>
            <person name="Sun X."/>
            <person name="Zhang S."/>
            <person name="Liu B."/>
            <person name="Cheng P."/>
            <person name="Jiang X."/>
            <person name="Li J."/>
            <person name="Fan D."/>
            <person name="Wang W."/>
            <person name="Fu W."/>
            <person name="Wang T."/>
            <person name="Wang B."/>
            <person name="Zhang J."/>
            <person name="Peng Z."/>
            <person name="Li Y."/>
            <person name="Li N."/>
            <person name="Wang J."/>
            <person name="Chen M."/>
            <person name="He Y."/>
            <person name="Tan F."/>
            <person name="Song X."/>
            <person name="Zheng Q."/>
            <person name="Huang R."/>
            <person name="Yang H."/>
            <person name="Du X."/>
            <person name="Chen L."/>
            <person name="Yang M."/>
            <person name="Gaffney P.M."/>
            <person name="Wang S."/>
            <person name="Luo L."/>
            <person name="She Z."/>
            <person name="Ming Y."/>
            <person name="Huang W."/>
            <person name="Zhang S."/>
            <person name="Huang B."/>
            <person name="Zhang Y."/>
            <person name="Qu T."/>
            <person name="Ni P."/>
            <person name="Miao G."/>
            <person name="Wang J."/>
            <person name="Wang Q."/>
            <person name="Steinberg C.E."/>
            <person name="Wang H."/>
            <person name="Li N."/>
            <person name="Qian L."/>
            <person name="Zhang G."/>
            <person name="Li Y."/>
            <person name="Yang H."/>
            <person name="Liu X."/>
            <person name="Wang J."/>
            <person name="Yin Y."/>
            <person name="Wang J."/>
        </authorList>
    </citation>
    <scope>NUCLEOTIDE SEQUENCE [LARGE SCALE GENOMIC DNA]</scope>
    <source>
        <strain evidence="1">05x7-T-G4-1.051#20</strain>
    </source>
</reference>
<dbReference type="InParanoid" id="K1QU43"/>
<gene>
    <name evidence="1" type="ORF">CGI_10012601</name>
</gene>
<evidence type="ECO:0000313" key="1">
    <source>
        <dbReference type="EMBL" id="EKC40367.1"/>
    </source>
</evidence>
<dbReference type="HOGENOM" id="CLU_140764_0_0_1"/>
<feature type="non-terminal residue" evidence="1">
    <location>
        <position position="1"/>
    </location>
</feature>
<organism evidence="1">
    <name type="scientific">Magallana gigas</name>
    <name type="common">Pacific oyster</name>
    <name type="synonym">Crassostrea gigas</name>
    <dbReference type="NCBI Taxonomy" id="29159"/>
    <lineage>
        <taxon>Eukaryota</taxon>
        <taxon>Metazoa</taxon>
        <taxon>Spiralia</taxon>
        <taxon>Lophotrochozoa</taxon>
        <taxon>Mollusca</taxon>
        <taxon>Bivalvia</taxon>
        <taxon>Autobranchia</taxon>
        <taxon>Pteriomorphia</taxon>
        <taxon>Ostreida</taxon>
        <taxon>Ostreoidea</taxon>
        <taxon>Ostreidae</taxon>
        <taxon>Magallana</taxon>
    </lineage>
</organism>
<sequence length="159" mass="17716">FQVFTTLRFLAKREYISEVGDIHGISVSSASRIITNVTSALCQLLDNVKFPNTNVDLAKVKDEFYQLATFPNVIGASNVQGVVDANLRCIHKTGGSLQLAPEKCIKIIEYCLRLHNKAIDARIPMNAGNGPVKLYQNHIVYQDVDNDGIAVRQRVVQRF</sequence>
<proteinExistence type="predicted"/>
<protein>
    <submittedName>
        <fullName evidence="1">Putative nuclease HARBI1</fullName>
    </submittedName>
</protein>
<dbReference type="AlphaFoldDB" id="K1QU43"/>